<keyword evidence="3 6" id="KW-0812">Transmembrane</keyword>
<feature type="transmembrane region" description="Helical" evidence="6">
    <location>
        <begin position="722"/>
        <end position="748"/>
    </location>
</feature>
<name>A0ABV6N1M6_9PSEU</name>
<evidence type="ECO:0000256" key="2">
    <source>
        <dbReference type="ARBA" id="ARBA00022475"/>
    </source>
</evidence>
<feature type="transmembrane region" description="Helical" evidence="6">
    <location>
        <begin position="21"/>
        <end position="39"/>
    </location>
</feature>
<reference evidence="8 9" key="1">
    <citation type="submission" date="2024-09" db="EMBL/GenBank/DDBJ databases">
        <authorList>
            <person name="Sun Q."/>
            <person name="Mori K."/>
        </authorList>
    </citation>
    <scope>NUCLEOTIDE SEQUENCE [LARGE SCALE GENOMIC DNA]</scope>
    <source>
        <strain evidence="8 9">TBRC 1432</strain>
    </source>
</reference>
<dbReference type="Proteomes" id="UP001589810">
    <property type="component" value="Unassembled WGS sequence"/>
</dbReference>
<feature type="transmembrane region" description="Helical" evidence="6">
    <location>
        <begin position="685"/>
        <end position="710"/>
    </location>
</feature>
<gene>
    <name evidence="8" type="ORF">ACFFH7_30780</name>
</gene>
<organism evidence="8 9">
    <name type="scientific">Kutzneria chonburiensis</name>
    <dbReference type="NCBI Taxonomy" id="1483604"/>
    <lineage>
        <taxon>Bacteria</taxon>
        <taxon>Bacillati</taxon>
        <taxon>Actinomycetota</taxon>
        <taxon>Actinomycetes</taxon>
        <taxon>Pseudonocardiales</taxon>
        <taxon>Pseudonocardiaceae</taxon>
        <taxon>Kutzneria</taxon>
    </lineage>
</organism>
<evidence type="ECO:0000256" key="3">
    <source>
        <dbReference type="ARBA" id="ARBA00022692"/>
    </source>
</evidence>
<keyword evidence="9" id="KW-1185">Reference proteome</keyword>
<evidence type="ECO:0000313" key="9">
    <source>
        <dbReference type="Proteomes" id="UP001589810"/>
    </source>
</evidence>
<evidence type="ECO:0000256" key="6">
    <source>
        <dbReference type="SAM" id="Phobius"/>
    </source>
</evidence>
<feature type="transmembrane region" description="Helical" evidence="6">
    <location>
        <begin position="407"/>
        <end position="429"/>
    </location>
</feature>
<comment type="caution">
    <text evidence="8">The sequence shown here is derived from an EMBL/GenBank/DDBJ whole genome shotgun (WGS) entry which is preliminary data.</text>
</comment>
<dbReference type="InterPro" id="IPR003838">
    <property type="entry name" value="ABC3_permease_C"/>
</dbReference>
<feature type="domain" description="ABC3 transporter permease C-terminal" evidence="7">
    <location>
        <begin position="194"/>
        <end position="309"/>
    </location>
</feature>
<dbReference type="Pfam" id="PF02687">
    <property type="entry name" value="FtsX"/>
    <property type="match status" value="1"/>
</dbReference>
<feature type="transmembrane region" description="Helical" evidence="6">
    <location>
        <begin position="234"/>
        <end position="257"/>
    </location>
</feature>
<feature type="transmembrane region" description="Helical" evidence="6">
    <location>
        <begin position="284"/>
        <end position="305"/>
    </location>
</feature>
<keyword evidence="4 6" id="KW-1133">Transmembrane helix</keyword>
<evidence type="ECO:0000256" key="5">
    <source>
        <dbReference type="ARBA" id="ARBA00023136"/>
    </source>
</evidence>
<feature type="transmembrane region" description="Helical" evidence="6">
    <location>
        <begin position="326"/>
        <end position="346"/>
    </location>
</feature>
<protein>
    <submittedName>
        <fullName evidence="8">FtsX-like permease family protein</fullName>
    </submittedName>
</protein>
<sequence>MSVFRIAFAVLRNDSRSRISTALVTVGVALGVSLVLWLASAPHALQERADRTAWSNGDNTVSQTDNRAQVVMATNQDQFDGKLIHRYDITRAHVGGYVSLPPGIREFPEPGQVLLSPALAALVKANPPEKLGDRFPGQLVDEIGPQALEYPDELVAIIGHDVGTVDGWALTGLGGKVGYAADNADMLYLLTRIGMVVLIVPCLVLVASAARLTATRRERRLAALRLAGASPTQVIAMAAIETVVGAVLGSVIAVLAAEPLSHLTAQIPWGGGTWQPGDFTSGPLFTAFIAVLAPVLVVAAAVLGLRRVVAKPLGAATEQTRRKISPARLLGLIVAGGVFLLGTTIATGQVGGRDRFTVVLVGLGAVGMALVLAGPVVTALVGRYFVARWRKPSTLLAGRRLLGDPVASFRAAAGVVVAVFAGSLALTMLPGIEDQVRVFTGPWKDSAIVADSVGRNTDVIGQLRARLAEHKLDAEVVPLVGGYLKSTSDDYQPSYKAVIAPCKDVAKVLSGLSASDCVEGPAVYMPLGYQSSMHDLEFAKGNRSPNGDVPAPVRLPEDTPLHAIAGDAQIMVIDPAVFPDLAAQPTGAATTTTPSNRDAVYTAVVRLLPDVPVADNIRDSSHSATLMDDLRRATAIGLALMALLSGASAAVAAAGSVIDRRRTFGALIAAGTPVRVLGRALRREVVLPVLVATLGASLAGMLVGLGLLSVTHSISGRGEALLNFWILAPAAAGFVVALAAAMACGPVLRTFSARDYSYE</sequence>
<feature type="transmembrane region" description="Helical" evidence="6">
    <location>
        <begin position="635"/>
        <end position="658"/>
    </location>
</feature>
<evidence type="ECO:0000256" key="4">
    <source>
        <dbReference type="ARBA" id="ARBA00022989"/>
    </source>
</evidence>
<feature type="transmembrane region" description="Helical" evidence="6">
    <location>
        <begin position="358"/>
        <end position="386"/>
    </location>
</feature>
<keyword evidence="5 6" id="KW-0472">Membrane</keyword>
<comment type="subcellular location">
    <subcellularLocation>
        <location evidence="1">Cell membrane</location>
        <topology evidence="1">Multi-pass membrane protein</topology>
    </subcellularLocation>
</comment>
<evidence type="ECO:0000256" key="1">
    <source>
        <dbReference type="ARBA" id="ARBA00004651"/>
    </source>
</evidence>
<evidence type="ECO:0000313" key="8">
    <source>
        <dbReference type="EMBL" id="MFC0545936.1"/>
    </source>
</evidence>
<dbReference type="RefSeq" id="WP_273943527.1">
    <property type="nucleotide sequence ID" value="NZ_CP097263.1"/>
</dbReference>
<feature type="transmembrane region" description="Helical" evidence="6">
    <location>
        <begin position="193"/>
        <end position="214"/>
    </location>
</feature>
<keyword evidence="2" id="KW-1003">Cell membrane</keyword>
<dbReference type="EMBL" id="JBHLUD010000011">
    <property type="protein sequence ID" value="MFC0545936.1"/>
    <property type="molecule type" value="Genomic_DNA"/>
</dbReference>
<evidence type="ECO:0000259" key="7">
    <source>
        <dbReference type="Pfam" id="PF02687"/>
    </source>
</evidence>
<proteinExistence type="predicted"/>
<accession>A0ABV6N1M6</accession>